<name>A0A5B7IZZ1_PORTR</name>
<protein>
    <submittedName>
        <fullName evidence="1">Uncharacterized protein</fullName>
    </submittedName>
</protein>
<comment type="caution">
    <text evidence="1">The sequence shown here is derived from an EMBL/GenBank/DDBJ whole genome shotgun (WGS) entry which is preliminary data.</text>
</comment>
<dbReference type="AlphaFoldDB" id="A0A5B7IZZ1"/>
<organism evidence="1 2">
    <name type="scientific">Portunus trituberculatus</name>
    <name type="common">Swimming crab</name>
    <name type="synonym">Neptunus trituberculatus</name>
    <dbReference type="NCBI Taxonomy" id="210409"/>
    <lineage>
        <taxon>Eukaryota</taxon>
        <taxon>Metazoa</taxon>
        <taxon>Ecdysozoa</taxon>
        <taxon>Arthropoda</taxon>
        <taxon>Crustacea</taxon>
        <taxon>Multicrustacea</taxon>
        <taxon>Malacostraca</taxon>
        <taxon>Eumalacostraca</taxon>
        <taxon>Eucarida</taxon>
        <taxon>Decapoda</taxon>
        <taxon>Pleocyemata</taxon>
        <taxon>Brachyura</taxon>
        <taxon>Eubrachyura</taxon>
        <taxon>Portunoidea</taxon>
        <taxon>Portunidae</taxon>
        <taxon>Portuninae</taxon>
        <taxon>Portunus</taxon>
    </lineage>
</organism>
<evidence type="ECO:0000313" key="2">
    <source>
        <dbReference type="Proteomes" id="UP000324222"/>
    </source>
</evidence>
<proteinExistence type="predicted"/>
<evidence type="ECO:0000313" key="1">
    <source>
        <dbReference type="EMBL" id="MPC88105.1"/>
    </source>
</evidence>
<gene>
    <name evidence="1" type="ORF">E2C01_082997</name>
</gene>
<dbReference type="Proteomes" id="UP000324222">
    <property type="component" value="Unassembled WGS sequence"/>
</dbReference>
<keyword evidence="2" id="KW-1185">Reference proteome</keyword>
<accession>A0A5B7IZZ1</accession>
<dbReference type="EMBL" id="VSRR010076644">
    <property type="protein sequence ID" value="MPC88105.1"/>
    <property type="molecule type" value="Genomic_DNA"/>
</dbReference>
<sequence length="82" mass="9698">MNARREHRMRNCGGRGSPMSMCLCQMYYLKERRKRSIEMVKSTMMTKMNLIQTLMMTLTVKVMIAVILQVSHHQILPHLYIP</sequence>
<reference evidence="1 2" key="1">
    <citation type="submission" date="2019-05" db="EMBL/GenBank/DDBJ databases">
        <title>Another draft genome of Portunus trituberculatus and its Hox gene families provides insights of decapod evolution.</title>
        <authorList>
            <person name="Jeong J.-H."/>
            <person name="Song I."/>
            <person name="Kim S."/>
            <person name="Choi T."/>
            <person name="Kim D."/>
            <person name="Ryu S."/>
            <person name="Kim W."/>
        </authorList>
    </citation>
    <scope>NUCLEOTIDE SEQUENCE [LARGE SCALE GENOMIC DNA]</scope>
    <source>
        <tissue evidence="1">Muscle</tissue>
    </source>
</reference>